<dbReference type="SUPFAM" id="SSF102645">
    <property type="entry name" value="CoaB-like"/>
    <property type="match status" value="1"/>
</dbReference>
<dbReference type="GO" id="GO:0015937">
    <property type="term" value="P:coenzyme A biosynthetic process"/>
    <property type="evidence" value="ECO:0007669"/>
    <property type="project" value="UniProtKB-ARBA"/>
</dbReference>
<dbReference type="EMBL" id="BARS01058558">
    <property type="protein sequence ID" value="GAG49369.1"/>
    <property type="molecule type" value="Genomic_DNA"/>
</dbReference>
<reference evidence="2" key="1">
    <citation type="journal article" date="2014" name="Front. Microbiol.">
        <title>High frequency of phylogenetically diverse reductive dehalogenase-homologous genes in deep subseafloor sedimentary metagenomes.</title>
        <authorList>
            <person name="Kawai M."/>
            <person name="Futagami T."/>
            <person name="Toyoda A."/>
            <person name="Takaki Y."/>
            <person name="Nishi S."/>
            <person name="Hori S."/>
            <person name="Arai W."/>
            <person name="Tsubouchi T."/>
            <person name="Morono Y."/>
            <person name="Uchiyama I."/>
            <person name="Ito T."/>
            <person name="Fujiyama A."/>
            <person name="Inagaki F."/>
            <person name="Takami H."/>
        </authorList>
    </citation>
    <scope>NUCLEOTIDE SEQUENCE</scope>
    <source>
        <strain evidence="2">Expedition CK06-06</strain>
    </source>
</reference>
<dbReference type="GO" id="GO:0003824">
    <property type="term" value="F:catalytic activity"/>
    <property type="evidence" value="ECO:0007669"/>
    <property type="project" value="UniProtKB-ARBA"/>
</dbReference>
<dbReference type="InterPro" id="IPR035929">
    <property type="entry name" value="CoaB-like_sf"/>
</dbReference>
<accession>X0Y0N2</accession>
<dbReference type="AlphaFoldDB" id="X0Y0N2"/>
<evidence type="ECO:0000313" key="2">
    <source>
        <dbReference type="EMBL" id="GAG49369.1"/>
    </source>
</evidence>
<feature type="non-terminal residue" evidence="2">
    <location>
        <position position="1"/>
    </location>
</feature>
<feature type="domain" description="DNA/pantothenate metabolism flavoprotein C-terminal" evidence="1">
    <location>
        <begin position="1"/>
        <end position="86"/>
    </location>
</feature>
<sequence length="92" mass="10063">DIISEVSGDFIKVGFAAETENLLDNARGKLERKRLDLMVANDVTVADSGFGVDTNKVTIIDREGKTEDLPLMTKREVADRILDRVVGVVGMV</sequence>
<dbReference type="Pfam" id="PF04127">
    <property type="entry name" value="DFP"/>
    <property type="match status" value="1"/>
</dbReference>
<dbReference type="InterPro" id="IPR007085">
    <property type="entry name" value="DNA/pantothenate-metab_flavo_C"/>
</dbReference>
<gene>
    <name evidence="2" type="ORF">S01H1_85327</name>
</gene>
<organism evidence="2">
    <name type="scientific">marine sediment metagenome</name>
    <dbReference type="NCBI Taxonomy" id="412755"/>
    <lineage>
        <taxon>unclassified sequences</taxon>
        <taxon>metagenomes</taxon>
        <taxon>ecological metagenomes</taxon>
    </lineage>
</organism>
<evidence type="ECO:0000259" key="1">
    <source>
        <dbReference type="Pfam" id="PF04127"/>
    </source>
</evidence>
<dbReference type="Gene3D" id="3.40.50.10300">
    <property type="entry name" value="CoaB-like"/>
    <property type="match status" value="1"/>
</dbReference>
<proteinExistence type="predicted"/>
<name>X0Y0N2_9ZZZZ</name>
<feature type="non-terminal residue" evidence="2">
    <location>
        <position position="92"/>
    </location>
</feature>
<protein>
    <recommendedName>
        <fullName evidence="1">DNA/pantothenate metabolism flavoprotein C-terminal domain-containing protein</fullName>
    </recommendedName>
</protein>
<comment type="caution">
    <text evidence="2">The sequence shown here is derived from an EMBL/GenBank/DDBJ whole genome shotgun (WGS) entry which is preliminary data.</text>
</comment>